<dbReference type="PANTHER" id="PTHR30055:SF148">
    <property type="entry name" value="TETR-FAMILY TRANSCRIPTIONAL REGULATOR"/>
    <property type="match status" value="1"/>
</dbReference>
<organism evidence="6 7">
    <name type="scientific">Xylanimonas ulmi</name>
    <dbReference type="NCBI Taxonomy" id="228973"/>
    <lineage>
        <taxon>Bacteria</taxon>
        <taxon>Bacillati</taxon>
        <taxon>Actinomycetota</taxon>
        <taxon>Actinomycetes</taxon>
        <taxon>Micrococcales</taxon>
        <taxon>Promicromonosporaceae</taxon>
        <taxon>Xylanimonas</taxon>
    </lineage>
</organism>
<dbReference type="InterPro" id="IPR050109">
    <property type="entry name" value="HTH-type_TetR-like_transc_reg"/>
</dbReference>
<dbReference type="Gene3D" id="1.10.10.60">
    <property type="entry name" value="Homeodomain-like"/>
    <property type="match status" value="1"/>
</dbReference>
<evidence type="ECO:0000259" key="5">
    <source>
        <dbReference type="PROSITE" id="PS50977"/>
    </source>
</evidence>
<evidence type="ECO:0000256" key="3">
    <source>
        <dbReference type="ARBA" id="ARBA00023163"/>
    </source>
</evidence>
<dbReference type="EMBL" id="SGWX01000001">
    <property type="protein sequence ID" value="RZS61113.1"/>
    <property type="molecule type" value="Genomic_DNA"/>
</dbReference>
<evidence type="ECO:0000313" key="7">
    <source>
        <dbReference type="Proteomes" id="UP000293852"/>
    </source>
</evidence>
<feature type="domain" description="HTH tetR-type" evidence="5">
    <location>
        <begin position="22"/>
        <end position="82"/>
    </location>
</feature>
<dbReference type="GO" id="GO:0003700">
    <property type="term" value="F:DNA-binding transcription factor activity"/>
    <property type="evidence" value="ECO:0007669"/>
    <property type="project" value="TreeGrafter"/>
</dbReference>
<protein>
    <submittedName>
        <fullName evidence="6">TetR family transcriptional regulator</fullName>
    </submittedName>
</protein>
<keyword evidence="2 4" id="KW-0238">DNA-binding</keyword>
<evidence type="ECO:0000256" key="4">
    <source>
        <dbReference type="PROSITE-ProRule" id="PRU00335"/>
    </source>
</evidence>
<name>A0A4Q7M2C7_9MICO</name>
<dbReference type="PROSITE" id="PS50977">
    <property type="entry name" value="HTH_TETR_2"/>
    <property type="match status" value="1"/>
</dbReference>
<dbReference type="InterPro" id="IPR011075">
    <property type="entry name" value="TetR_C"/>
</dbReference>
<dbReference type="InterPro" id="IPR009057">
    <property type="entry name" value="Homeodomain-like_sf"/>
</dbReference>
<dbReference type="Proteomes" id="UP000293852">
    <property type="component" value="Unassembled WGS sequence"/>
</dbReference>
<dbReference type="AlphaFoldDB" id="A0A4Q7M2C7"/>
<keyword evidence="3" id="KW-0804">Transcription</keyword>
<accession>A0A4Q7M2C7</accession>
<dbReference type="SUPFAM" id="SSF48498">
    <property type="entry name" value="Tetracyclin repressor-like, C-terminal domain"/>
    <property type="match status" value="1"/>
</dbReference>
<dbReference type="OrthoDB" id="9796019at2"/>
<evidence type="ECO:0000313" key="6">
    <source>
        <dbReference type="EMBL" id="RZS61113.1"/>
    </source>
</evidence>
<gene>
    <name evidence="6" type="ORF">EV386_1401</name>
</gene>
<evidence type="ECO:0000256" key="2">
    <source>
        <dbReference type="ARBA" id="ARBA00023125"/>
    </source>
</evidence>
<dbReference type="PANTHER" id="PTHR30055">
    <property type="entry name" value="HTH-TYPE TRANSCRIPTIONAL REGULATOR RUTR"/>
    <property type="match status" value="1"/>
</dbReference>
<dbReference type="Pfam" id="PF00440">
    <property type="entry name" value="TetR_N"/>
    <property type="match status" value="1"/>
</dbReference>
<dbReference type="InterPro" id="IPR036271">
    <property type="entry name" value="Tet_transcr_reg_TetR-rel_C_sf"/>
</dbReference>
<comment type="caution">
    <text evidence="6">The sequence shown here is derived from an EMBL/GenBank/DDBJ whole genome shotgun (WGS) entry which is preliminary data.</text>
</comment>
<dbReference type="RefSeq" id="WP_130413567.1">
    <property type="nucleotide sequence ID" value="NZ_SGWX01000001.1"/>
</dbReference>
<dbReference type="GO" id="GO:0000976">
    <property type="term" value="F:transcription cis-regulatory region binding"/>
    <property type="evidence" value="ECO:0007669"/>
    <property type="project" value="TreeGrafter"/>
</dbReference>
<proteinExistence type="predicted"/>
<keyword evidence="1" id="KW-0805">Transcription regulation</keyword>
<feature type="DNA-binding region" description="H-T-H motif" evidence="4">
    <location>
        <begin position="45"/>
        <end position="64"/>
    </location>
</feature>
<dbReference type="SUPFAM" id="SSF46689">
    <property type="entry name" value="Homeodomain-like"/>
    <property type="match status" value="1"/>
</dbReference>
<dbReference type="Gene3D" id="1.10.357.10">
    <property type="entry name" value="Tetracycline Repressor, domain 2"/>
    <property type="match status" value="1"/>
</dbReference>
<evidence type="ECO:0000256" key="1">
    <source>
        <dbReference type="ARBA" id="ARBA00023015"/>
    </source>
</evidence>
<reference evidence="6 7" key="1">
    <citation type="submission" date="2019-02" db="EMBL/GenBank/DDBJ databases">
        <title>Sequencing the genomes of 1000 actinobacteria strains.</title>
        <authorList>
            <person name="Klenk H.-P."/>
        </authorList>
    </citation>
    <scope>NUCLEOTIDE SEQUENCE [LARGE SCALE GENOMIC DNA]</scope>
    <source>
        <strain evidence="6 7">DSM 16932</strain>
    </source>
</reference>
<sequence>MSLNEVSPTAPDAAPARRRRGAELERALLDAAWGELVDKGYDAMTYEGVAERAATSRAVVYRRWPSKPELTRAAVRHGGAGETFDPIDTGTLRGDLVELLRWTNQNRVRVGVIIAARLVGYFAETGTAMGDLREAFIAGREPRSEEIYRRAVARGEVDPARLTPRVKSAAFDLFRGEALLTLRPVPDETIAEILDEVVLPLLTGPRADPS</sequence>
<dbReference type="InterPro" id="IPR001647">
    <property type="entry name" value="HTH_TetR"/>
</dbReference>
<keyword evidence="7" id="KW-1185">Reference proteome</keyword>
<dbReference type="Pfam" id="PF16859">
    <property type="entry name" value="TetR_C_11"/>
    <property type="match status" value="1"/>
</dbReference>